<accession>A0ABT9CCS3</accession>
<keyword evidence="2" id="KW-0812">Transmembrane</keyword>
<dbReference type="NCBIfam" id="TIGR02854">
    <property type="entry name" value="spore_II_GA"/>
    <property type="match status" value="1"/>
</dbReference>
<comment type="caution">
    <text evidence="3">The sequence shown here is derived from an EMBL/GenBank/DDBJ whole genome shotgun (WGS) entry which is preliminary data.</text>
</comment>
<gene>
    <name evidence="3" type="primary">spoIIGA</name>
    <name evidence="3" type="ORF">Q5741_03105</name>
</gene>
<evidence type="ECO:0000313" key="3">
    <source>
        <dbReference type="EMBL" id="MDO7905398.1"/>
    </source>
</evidence>
<sequence length="328" mass="36544">MVVYIDLIFLTNLLIDGVLLQVTAWMRKLRPSWWRTLLSAAIGAMYVVMMFVPELSFMFTFLIKFALSVLMLLVAFGFGSLQQYIRTLGAFYIVNFVAAGGILGVHYLLQNSGELFNGIWYTTSGGLSFELQIGMWSVLILLFVTLLLFRIVQGSKGRNDRMAVFLGKVEANIDGVQICCTGLVDTGNQLTDPLTRVPVMVMEASLWSEYLPASWQDRLKDGEADRLIMELGSETFPWQDRLRLVPYRGVNKSTSFMLALKPDQVIITLDGQESCCTRLLIGLDGGRLSSEGKYRAIIHPELLQETKSVEQPLRSGSDGVAESNASAI</sequence>
<protein>
    <submittedName>
        <fullName evidence="3">Sigma-E processing peptidase SpoIIGA</fullName>
    </submittedName>
</protein>
<evidence type="ECO:0000256" key="2">
    <source>
        <dbReference type="SAM" id="Phobius"/>
    </source>
</evidence>
<keyword evidence="2" id="KW-1133">Transmembrane helix</keyword>
<organism evidence="3 4">
    <name type="scientific">Paenibacillus lacisoli</name>
    <dbReference type="NCBI Taxonomy" id="3064525"/>
    <lineage>
        <taxon>Bacteria</taxon>
        <taxon>Bacillati</taxon>
        <taxon>Bacillota</taxon>
        <taxon>Bacilli</taxon>
        <taxon>Bacillales</taxon>
        <taxon>Paenibacillaceae</taxon>
        <taxon>Paenibacillus</taxon>
    </lineage>
</organism>
<dbReference type="RefSeq" id="WP_305022732.1">
    <property type="nucleotide sequence ID" value="NZ_JAUQTB010000001.1"/>
</dbReference>
<feature type="transmembrane region" description="Helical" evidence="2">
    <location>
        <begin position="33"/>
        <end position="52"/>
    </location>
</feature>
<evidence type="ECO:0000256" key="1">
    <source>
        <dbReference type="SAM" id="MobiDB-lite"/>
    </source>
</evidence>
<name>A0ABT9CCS3_9BACL</name>
<reference evidence="3 4" key="1">
    <citation type="submission" date="2023-07" db="EMBL/GenBank/DDBJ databases">
        <title>Paenibacillus sp. JX-17 nov. isolated from soil.</title>
        <authorList>
            <person name="Wan Y."/>
            <person name="Liu B."/>
        </authorList>
    </citation>
    <scope>NUCLEOTIDE SEQUENCE [LARGE SCALE GENOMIC DNA]</scope>
    <source>
        <strain evidence="3 4">JX-17</strain>
    </source>
</reference>
<feature type="region of interest" description="Disordered" evidence="1">
    <location>
        <begin position="308"/>
        <end position="328"/>
    </location>
</feature>
<dbReference type="InterPro" id="IPR005081">
    <property type="entry name" value="SpoIIGA"/>
</dbReference>
<keyword evidence="2" id="KW-0472">Membrane</keyword>
<feature type="transmembrane region" description="Helical" evidence="2">
    <location>
        <begin position="90"/>
        <end position="109"/>
    </location>
</feature>
<feature type="transmembrane region" description="Helical" evidence="2">
    <location>
        <begin position="6"/>
        <end position="26"/>
    </location>
</feature>
<keyword evidence="4" id="KW-1185">Reference proteome</keyword>
<dbReference type="EMBL" id="JAUQTB010000001">
    <property type="protein sequence ID" value="MDO7905398.1"/>
    <property type="molecule type" value="Genomic_DNA"/>
</dbReference>
<feature type="transmembrane region" description="Helical" evidence="2">
    <location>
        <begin position="129"/>
        <end position="152"/>
    </location>
</feature>
<feature type="transmembrane region" description="Helical" evidence="2">
    <location>
        <begin position="58"/>
        <end position="78"/>
    </location>
</feature>
<dbReference type="Pfam" id="PF03419">
    <property type="entry name" value="Peptidase_U4"/>
    <property type="match status" value="1"/>
</dbReference>
<dbReference type="PIRSF" id="PIRSF018571">
    <property type="entry name" value="SpoIIGA"/>
    <property type="match status" value="1"/>
</dbReference>
<evidence type="ECO:0000313" key="4">
    <source>
        <dbReference type="Proteomes" id="UP001240171"/>
    </source>
</evidence>
<dbReference type="Proteomes" id="UP001240171">
    <property type="component" value="Unassembled WGS sequence"/>
</dbReference>
<proteinExistence type="predicted"/>